<organism evidence="1 2">
    <name type="scientific">Acetivibrio mesophilus</name>
    <dbReference type="NCBI Taxonomy" id="2487273"/>
    <lineage>
        <taxon>Bacteria</taxon>
        <taxon>Bacillati</taxon>
        <taxon>Bacillota</taxon>
        <taxon>Clostridia</taxon>
        <taxon>Eubacteriales</taxon>
        <taxon>Oscillospiraceae</taxon>
        <taxon>Acetivibrio</taxon>
    </lineage>
</organism>
<dbReference type="Gene3D" id="1.20.1500.10">
    <property type="entry name" value="YheA/YmcA-like"/>
    <property type="match status" value="1"/>
</dbReference>
<protein>
    <submittedName>
        <fullName evidence="1">YlbF family regulator</fullName>
    </submittedName>
</protein>
<accession>A0A4Q0I2R6</accession>
<proteinExistence type="predicted"/>
<evidence type="ECO:0000313" key="2">
    <source>
        <dbReference type="Proteomes" id="UP000289166"/>
    </source>
</evidence>
<dbReference type="AlphaFoldDB" id="A0A4Q0I2R6"/>
<dbReference type="InterPro" id="IPR010368">
    <property type="entry name" value="Com_YlbF"/>
</dbReference>
<dbReference type="Proteomes" id="UP000289166">
    <property type="component" value="Unassembled WGS sequence"/>
</dbReference>
<sequence length="131" mass="15012">MDILTKAKELGTMISTSDEMTNYKKWEASLERDHKARAILREYQSLQTEMVRAAHDDTDKSILDDIKERLLIKFDEVNNYEVTRNYIESKDRLDRLIKRVNDVLVYSISGEESCSSNTCSSCSGCGNKSCT</sequence>
<dbReference type="SUPFAM" id="SSF158622">
    <property type="entry name" value="YheA/YmcA-like"/>
    <property type="match status" value="1"/>
</dbReference>
<dbReference type="OrthoDB" id="2112157at2"/>
<dbReference type="EMBL" id="RLII01000018">
    <property type="protein sequence ID" value="RXE58451.1"/>
    <property type="molecule type" value="Genomic_DNA"/>
</dbReference>
<keyword evidence="2" id="KW-1185">Reference proteome</keyword>
<dbReference type="RefSeq" id="WP_069193701.1">
    <property type="nucleotide sequence ID" value="NZ_RLII01000018.1"/>
</dbReference>
<name>A0A4Q0I2R6_9FIRM</name>
<gene>
    <name evidence="1" type="ORF">EFD62_12375</name>
</gene>
<dbReference type="Pfam" id="PF06133">
    <property type="entry name" value="Com_YlbF"/>
    <property type="match status" value="1"/>
</dbReference>
<dbReference type="InterPro" id="IPR023378">
    <property type="entry name" value="YheA/YmcA-like_dom_sf"/>
</dbReference>
<evidence type="ECO:0000313" key="1">
    <source>
        <dbReference type="EMBL" id="RXE58451.1"/>
    </source>
</evidence>
<comment type="caution">
    <text evidence="1">The sequence shown here is derived from an EMBL/GenBank/DDBJ whole genome shotgun (WGS) entry which is preliminary data.</text>
</comment>
<reference evidence="2" key="1">
    <citation type="submission" date="2018-11" db="EMBL/GenBank/DDBJ databases">
        <title>Genome sequencing of a novel mesophilic and cellulolytic organism within the genus Hungateiclostridium.</title>
        <authorList>
            <person name="Rettenmaier R."/>
            <person name="Liebl W."/>
            <person name="Zverlov V."/>
        </authorList>
    </citation>
    <scope>NUCLEOTIDE SEQUENCE [LARGE SCALE GENOMIC DNA]</scope>
    <source>
        <strain evidence="2">N2K1</strain>
    </source>
</reference>